<dbReference type="GO" id="GO:0046872">
    <property type="term" value="F:metal ion binding"/>
    <property type="evidence" value="ECO:0007669"/>
    <property type="project" value="UniProtKB-KW"/>
</dbReference>
<comment type="pathway">
    <text evidence="4">Cell wall biogenesis; peptidoglycan biosynthesis.</text>
</comment>
<reference evidence="7 8" key="1">
    <citation type="submission" date="2019-08" db="EMBL/GenBank/DDBJ databases">
        <title>Bacterial whole genome sequence for Glaciihabitans sp. CHu50b-6-2.</title>
        <authorList>
            <person name="Jin L."/>
        </authorList>
    </citation>
    <scope>NUCLEOTIDE SEQUENCE [LARGE SCALE GENOMIC DNA]</scope>
    <source>
        <strain evidence="7 8">CHu50b-6-2</strain>
    </source>
</reference>
<dbReference type="GO" id="GO:0071555">
    <property type="term" value="P:cell wall organization"/>
    <property type="evidence" value="ECO:0007669"/>
    <property type="project" value="UniProtKB-KW"/>
</dbReference>
<evidence type="ECO:0000256" key="1">
    <source>
        <dbReference type="ARBA" id="ARBA00022598"/>
    </source>
</evidence>
<dbReference type="GO" id="GO:0016881">
    <property type="term" value="F:acid-amino acid ligase activity"/>
    <property type="evidence" value="ECO:0007669"/>
    <property type="project" value="InterPro"/>
</dbReference>
<dbReference type="Proteomes" id="UP000321379">
    <property type="component" value="Unassembled WGS sequence"/>
</dbReference>
<name>A0A5C8UX27_9MICO</name>
<evidence type="ECO:0000313" key="7">
    <source>
        <dbReference type="EMBL" id="TXN32218.1"/>
    </source>
</evidence>
<dbReference type="EMBL" id="VRMG01000004">
    <property type="protein sequence ID" value="TXN32218.1"/>
    <property type="molecule type" value="Genomic_DNA"/>
</dbReference>
<comment type="subunit">
    <text evidence="4">Forms a heterodimer with GatD.</text>
</comment>
<keyword evidence="2 4" id="KW-0547">Nucleotide-binding</keyword>
<accession>A0A5C8UX27</accession>
<proteinExistence type="inferred from homology"/>
<keyword evidence="4" id="KW-0573">Peptidoglycan synthesis</keyword>
<dbReference type="PANTHER" id="PTHR43024:SF1">
    <property type="entry name" value="UDP-N-ACETYLMURAMOYL-TRIPEPTIDE--D-ALANYL-D-ALANINE LIGASE"/>
    <property type="match status" value="1"/>
</dbReference>
<dbReference type="UniPathway" id="UPA00219"/>
<sequence length="428" mass="46078">MKYFVPVVLGKTVRAFAKLRGGGSAFPGYVTTKLAPGFLEDVTGQFEYGIVYVLGSNGKSTTTHMLTEVLRGHGLRVFTNPSGANLPQGIASSILAESSVLGRLDADIGVLEVDEAFALEFAATVPPSTVLVLNTQVDQLYRFYETERVADMMLDTAQQARQHIVTNREDPYLSKIARRYPDGDATTAPDISYFGASAELIAGAPHGLFNAKDYRDAAIEPEHHDALAELVATDRAGATIDVAGATIDVTLPAKGLHYAIDAAAALATAAVILGDRFDAASSAAAFAAMKPAYGRGELLDFGNEQVEFVMFKNAASLQLNLDALPEPPEQVLLAIDEGTPDISWIYDIDFAALDHVDVVTGAKAWQIALRLEHEGIAIGAVEPDLKKAIELMRALPKPSTGLKTWIVNYEIMMLARKQIGFLELENQR</sequence>
<dbReference type="InterPro" id="IPR043703">
    <property type="entry name" value="Lipid_II_synth_MurT"/>
</dbReference>
<protein>
    <recommendedName>
        <fullName evidence="4">Lipid II isoglutaminyl synthase (glutamine-hydrolyzing) subunit MurT</fullName>
        <ecNumber evidence="4">6.3.5.13</ecNumber>
    </recommendedName>
</protein>
<dbReference type="GO" id="GO:0009252">
    <property type="term" value="P:peptidoglycan biosynthetic process"/>
    <property type="evidence" value="ECO:0007669"/>
    <property type="project" value="UniProtKB-UniRule"/>
</dbReference>
<feature type="domain" description="Lipid II isoglutaminyl synthase (glutamine-hydrolyzing) subunit MurT C-terminal" evidence="6">
    <location>
        <begin position="312"/>
        <end position="392"/>
    </location>
</feature>
<organism evidence="7 8">
    <name type="scientific">Lacisediminihabitans profunda</name>
    <dbReference type="NCBI Taxonomy" id="2594790"/>
    <lineage>
        <taxon>Bacteria</taxon>
        <taxon>Bacillati</taxon>
        <taxon>Actinomycetota</taxon>
        <taxon>Actinomycetes</taxon>
        <taxon>Micrococcales</taxon>
        <taxon>Microbacteriaceae</taxon>
        <taxon>Lacisediminihabitans</taxon>
    </lineage>
</organism>
<keyword evidence="8" id="KW-1185">Reference proteome</keyword>
<keyword evidence="4" id="KW-0479">Metal-binding</keyword>
<keyword evidence="4" id="KW-0133">Cell shape</keyword>
<dbReference type="SUPFAM" id="SSF53623">
    <property type="entry name" value="MurD-like peptide ligases, catalytic domain"/>
    <property type="match status" value="1"/>
</dbReference>
<evidence type="ECO:0000313" key="8">
    <source>
        <dbReference type="Proteomes" id="UP000321379"/>
    </source>
</evidence>
<keyword evidence="1 4" id="KW-0436">Ligase</keyword>
<evidence type="ECO:0000256" key="4">
    <source>
        <dbReference type="HAMAP-Rule" id="MF_02214"/>
    </source>
</evidence>
<dbReference type="GO" id="GO:0008360">
    <property type="term" value="P:regulation of cell shape"/>
    <property type="evidence" value="ECO:0007669"/>
    <property type="project" value="UniProtKB-KW"/>
</dbReference>
<dbReference type="PANTHER" id="PTHR43024">
    <property type="entry name" value="UDP-N-ACETYLMURAMOYL-TRIPEPTIDE--D-ALANYL-D-ALANINE LIGASE"/>
    <property type="match status" value="1"/>
</dbReference>
<feature type="domain" description="Mur ligase central" evidence="5">
    <location>
        <begin position="55"/>
        <end position="267"/>
    </location>
</feature>
<dbReference type="GO" id="GO:0005524">
    <property type="term" value="F:ATP binding"/>
    <property type="evidence" value="ECO:0007669"/>
    <property type="project" value="UniProtKB-UniRule"/>
</dbReference>
<gene>
    <name evidence="4" type="primary">murT</name>
    <name evidence="7" type="ORF">FVP33_04385</name>
</gene>
<dbReference type="Gene3D" id="3.40.1190.10">
    <property type="entry name" value="Mur-like, catalytic domain"/>
    <property type="match status" value="1"/>
</dbReference>
<dbReference type="InterPro" id="IPR013564">
    <property type="entry name" value="MurT_C"/>
</dbReference>
<keyword evidence="3 4" id="KW-0067">ATP-binding</keyword>
<dbReference type="Pfam" id="PF08353">
    <property type="entry name" value="MurT_C"/>
    <property type="match status" value="1"/>
</dbReference>
<dbReference type="EC" id="6.3.5.13" evidence="4"/>
<dbReference type="GO" id="GO:0140282">
    <property type="term" value="F:carbon-nitrogen ligase activity on lipid II"/>
    <property type="evidence" value="ECO:0007669"/>
    <property type="project" value="UniProtKB-UniRule"/>
</dbReference>
<evidence type="ECO:0000256" key="2">
    <source>
        <dbReference type="ARBA" id="ARBA00022741"/>
    </source>
</evidence>
<dbReference type="InterPro" id="IPR051046">
    <property type="entry name" value="MurCDEF_CellWall_CoF430Synth"/>
</dbReference>
<comment type="catalytic activity">
    <reaction evidence="4">
        <text>beta-D-GlcNAc-(1-&gt;4)-Mur2Ac(oyl-L-Ala-gamma-D-O-P-Glu-L-Lys-D-Ala-D-Ala)-di-trans,octa-cis-undecaprenyl diphosphate + NH4(+) = beta-D-GlcNAc-(1-&gt;4)-Mur2Ac(oyl-L-Ala-D-isoglutaminyl-L-Lys-D-Ala-D-Ala)-di-trans,octa-cis-undecaprenyl diphosphate + phosphate + H(+)</text>
        <dbReference type="Rhea" id="RHEA:57932"/>
        <dbReference type="ChEBI" id="CHEBI:15378"/>
        <dbReference type="ChEBI" id="CHEBI:28938"/>
        <dbReference type="ChEBI" id="CHEBI:43474"/>
        <dbReference type="ChEBI" id="CHEBI:62233"/>
        <dbReference type="ChEBI" id="CHEBI:143132"/>
    </reaction>
</comment>
<evidence type="ECO:0000256" key="3">
    <source>
        <dbReference type="ARBA" id="ARBA00022840"/>
    </source>
</evidence>
<comment type="catalytic activity">
    <reaction evidence="4">
        <text>beta-D-GlcNAc-(1-&gt;4)-Mur2Ac(oyl-L-Ala-gamma-D-Glu-L-Lys-D-Ala-D-Ala)-di-trans,octa-cis-undecaprenyl diphosphate + L-glutamine + ATP + H2O = beta-D-GlcNAc-(1-&gt;4)-Mur2Ac(oyl-L-Ala-D-isoglutaminyl-L-Lys-D-Ala-D-Ala)-di-trans,octa-cis-undecaprenyl diphosphate + L-glutamate + ADP + phosphate + H(+)</text>
        <dbReference type="Rhea" id="RHEA:57928"/>
        <dbReference type="ChEBI" id="CHEBI:15377"/>
        <dbReference type="ChEBI" id="CHEBI:15378"/>
        <dbReference type="ChEBI" id="CHEBI:29985"/>
        <dbReference type="ChEBI" id="CHEBI:30616"/>
        <dbReference type="ChEBI" id="CHEBI:43474"/>
        <dbReference type="ChEBI" id="CHEBI:58359"/>
        <dbReference type="ChEBI" id="CHEBI:60033"/>
        <dbReference type="ChEBI" id="CHEBI:62233"/>
        <dbReference type="ChEBI" id="CHEBI:456216"/>
        <dbReference type="EC" id="6.3.5.13"/>
    </reaction>
</comment>
<comment type="caution">
    <text evidence="7">The sequence shown here is derived from an EMBL/GenBank/DDBJ whole genome shotgun (WGS) entry which is preliminary data.</text>
</comment>
<dbReference type="InterPro" id="IPR013221">
    <property type="entry name" value="Mur_ligase_cen"/>
</dbReference>
<dbReference type="InterPro" id="IPR036565">
    <property type="entry name" value="Mur-like_cat_sf"/>
</dbReference>
<comment type="catalytic activity">
    <reaction evidence="4">
        <text>beta-D-GlcNAc-(1-&gt;4)-Mur2Ac(oyl-L-Ala-gamma-D-Glu-L-Lys-D-Ala-D-Ala)-di-trans,octa-cis-undecaprenyl diphosphate + ATP = beta-D-GlcNAc-(1-&gt;4)-Mur2Ac(oyl-L-Ala-gamma-D-O-P-Glu-L-Lys-D-Ala-D-Ala)-di-trans,octa-cis-undecaprenyl diphosphate + ADP</text>
        <dbReference type="Rhea" id="RHEA:59488"/>
        <dbReference type="ChEBI" id="CHEBI:30616"/>
        <dbReference type="ChEBI" id="CHEBI:60033"/>
        <dbReference type="ChEBI" id="CHEBI:143132"/>
        <dbReference type="ChEBI" id="CHEBI:456216"/>
    </reaction>
</comment>
<comment type="function">
    <text evidence="4">The lipid II isoglutaminyl synthase complex catalyzes the formation of alpha-D-isoglutamine in the cell wall lipid II stem peptide. The MurT subunit catalyzes the ATP-dependent amidation of D-glutamate residue of lipid II, converting it to an isoglutamine residue.</text>
</comment>
<dbReference type="HAMAP" id="MF_02214">
    <property type="entry name" value="Lipid_II_synth_MurT"/>
    <property type="match status" value="1"/>
</dbReference>
<dbReference type="AlphaFoldDB" id="A0A5C8UX27"/>
<comment type="similarity">
    <text evidence="4">Belongs to the MurCDEF family. MurT subfamily.</text>
</comment>
<evidence type="ECO:0000259" key="5">
    <source>
        <dbReference type="Pfam" id="PF08245"/>
    </source>
</evidence>
<keyword evidence="4" id="KW-0961">Cell wall biogenesis/degradation</keyword>
<evidence type="ECO:0000259" key="6">
    <source>
        <dbReference type="Pfam" id="PF08353"/>
    </source>
</evidence>
<dbReference type="Pfam" id="PF08245">
    <property type="entry name" value="Mur_ligase_M"/>
    <property type="match status" value="1"/>
</dbReference>
<comment type="caution">
    <text evidence="4">Lacks conserved residue(s) required for the propagation of feature annotation.</text>
</comment>